<dbReference type="Pfam" id="PF17801">
    <property type="entry name" value="Melibiase_C"/>
    <property type="match status" value="1"/>
</dbReference>
<dbReference type="InterPro" id="IPR013780">
    <property type="entry name" value="Glyco_hydro_b"/>
</dbReference>
<proteinExistence type="inferred from homology"/>
<keyword evidence="5 8" id="KW-0378">Hydrolase</keyword>
<comment type="catalytic activity">
    <reaction evidence="1 8">
        <text>Hydrolysis of terminal, non-reducing alpha-D-galactose residues in alpha-D-galactosides, including galactose oligosaccharides, galactomannans and galactolipids.</text>
        <dbReference type="EC" id="3.2.1.22"/>
    </reaction>
</comment>
<dbReference type="KEGG" id="mfy:HH212_06800"/>
<dbReference type="GO" id="GO:0004557">
    <property type="term" value="F:alpha-galactosidase activity"/>
    <property type="evidence" value="ECO:0007669"/>
    <property type="project" value="UniProtKB-EC"/>
</dbReference>
<evidence type="ECO:0000256" key="4">
    <source>
        <dbReference type="ARBA" id="ARBA00022729"/>
    </source>
</evidence>
<feature type="domain" description="Alpha galactosidase C-terminal" evidence="10">
    <location>
        <begin position="326"/>
        <end position="411"/>
    </location>
</feature>
<evidence type="ECO:0000256" key="9">
    <source>
        <dbReference type="SAM" id="SignalP"/>
    </source>
</evidence>
<dbReference type="PANTHER" id="PTHR11452">
    <property type="entry name" value="ALPHA-GALACTOSIDASE/ALPHA-N-ACETYLGALACTOSAMINIDASE"/>
    <property type="match status" value="1"/>
</dbReference>
<dbReference type="AlphaFoldDB" id="A0A7Z2ZS01"/>
<keyword evidence="7 8" id="KW-0326">Glycosidase</keyword>
<dbReference type="Gene3D" id="3.20.20.70">
    <property type="entry name" value="Aldolase class I"/>
    <property type="match status" value="1"/>
</dbReference>
<protein>
    <recommendedName>
        <fullName evidence="3 8">Alpha-galactosidase</fullName>
        <ecNumber evidence="3 8">3.2.1.22</ecNumber>
    </recommendedName>
    <alternativeName>
        <fullName evidence="8">Melibiase</fullName>
    </alternativeName>
</protein>
<dbReference type="EC" id="3.2.1.22" evidence="3 8"/>
<dbReference type="InterPro" id="IPR017853">
    <property type="entry name" value="GH"/>
</dbReference>
<sequence length="414" mass="46164">MTAKRRLHGALAGALAAAQLACIGLAAPGAAWAQQAGGLAATPQMGWNSWNKFACNIDEKLIRETADAMVKLGLKDVGYQYINIDDCWHGSRDADGNMRPDPQRFPSGMKALADYVHARGLKLGIYSDVGATTCGGRPGSRGHEYQDARSYAAWGIDYVKYDWCDSKGLNAVGAYTTMRDAIKASGRPMLLSICEWGENKPWEWAQDVGQSWRTTGDIYPCWDCEMNHGSWSALGVLRILDKQAGLRKYAGPGHWNDMDMLEVGMGMTEDEDRAHFSLWAMLNSPLILGNDLRSMPAPVQGIIGRREVIAINQDPLGVQALRFYNQGQVELWAKPLAGDEWAVMILNRGEAPLPYRWDWKQHRISDDLSKREVDFNKDTWRWQDAWTGKRGDTDKRLDVTVPAHGVVLLRLKKA</sequence>
<comment type="similarity">
    <text evidence="2 8">Belongs to the glycosyl hydrolase 27 family.</text>
</comment>
<dbReference type="CDD" id="cd14792">
    <property type="entry name" value="GH27"/>
    <property type="match status" value="1"/>
</dbReference>
<dbReference type="PRINTS" id="PR00740">
    <property type="entry name" value="GLHYDRLASE27"/>
</dbReference>
<keyword evidence="12" id="KW-1185">Reference proteome</keyword>
<dbReference type="SUPFAM" id="SSF51011">
    <property type="entry name" value="Glycosyl hydrolase domain"/>
    <property type="match status" value="1"/>
</dbReference>
<evidence type="ECO:0000313" key="12">
    <source>
        <dbReference type="Proteomes" id="UP000502415"/>
    </source>
</evidence>
<dbReference type="Pfam" id="PF16499">
    <property type="entry name" value="Melibiase_2"/>
    <property type="match status" value="1"/>
</dbReference>
<evidence type="ECO:0000256" key="1">
    <source>
        <dbReference type="ARBA" id="ARBA00001255"/>
    </source>
</evidence>
<dbReference type="InterPro" id="IPR000111">
    <property type="entry name" value="Glyco_hydro_27/36_CS"/>
</dbReference>
<dbReference type="InterPro" id="IPR002241">
    <property type="entry name" value="Glyco_hydro_27"/>
</dbReference>
<evidence type="ECO:0000256" key="3">
    <source>
        <dbReference type="ARBA" id="ARBA00012755"/>
    </source>
</evidence>
<dbReference type="InterPro" id="IPR013785">
    <property type="entry name" value="Aldolase_TIM"/>
</dbReference>
<evidence type="ECO:0000256" key="7">
    <source>
        <dbReference type="ARBA" id="ARBA00023295"/>
    </source>
</evidence>
<dbReference type="RefSeq" id="WP_169434718.1">
    <property type="nucleotide sequence ID" value="NZ_CP051685.1"/>
</dbReference>
<dbReference type="SUPFAM" id="SSF51445">
    <property type="entry name" value="(Trans)glycosidases"/>
    <property type="match status" value="1"/>
</dbReference>
<evidence type="ECO:0000256" key="2">
    <source>
        <dbReference type="ARBA" id="ARBA00009743"/>
    </source>
</evidence>
<dbReference type="Gene3D" id="2.60.40.1180">
    <property type="entry name" value="Golgi alpha-mannosidase II"/>
    <property type="match status" value="1"/>
</dbReference>
<evidence type="ECO:0000256" key="8">
    <source>
        <dbReference type="RuleBase" id="RU361168"/>
    </source>
</evidence>
<evidence type="ECO:0000256" key="6">
    <source>
        <dbReference type="ARBA" id="ARBA00023157"/>
    </source>
</evidence>
<feature type="signal peptide" evidence="9">
    <location>
        <begin position="1"/>
        <end position="33"/>
    </location>
</feature>
<keyword evidence="6 8" id="KW-1015">Disulfide bond</keyword>
<dbReference type="FunFam" id="3.20.20.70:FF:000202">
    <property type="entry name" value="Alpha-galactosidase"/>
    <property type="match status" value="1"/>
</dbReference>
<reference evidence="11 12" key="1">
    <citation type="submission" date="2020-04" db="EMBL/GenBank/DDBJ databases">
        <title>Genome sequencing of novel species.</title>
        <authorList>
            <person name="Heo J."/>
            <person name="Kim S.-J."/>
            <person name="Kim J.-S."/>
            <person name="Hong S.-B."/>
            <person name="Kwon S.-W."/>
        </authorList>
    </citation>
    <scope>NUCLEOTIDE SEQUENCE [LARGE SCALE GENOMIC DNA]</scope>
    <source>
        <strain evidence="11 12">GN2-R2</strain>
    </source>
</reference>
<feature type="chain" id="PRO_5030565407" description="Alpha-galactosidase" evidence="9">
    <location>
        <begin position="34"/>
        <end position="414"/>
    </location>
</feature>
<dbReference type="PROSITE" id="PS00512">
    <property type="entry name" value="ALPHA_GALACTOSIDASE"/>
    <property type="match status" value="1"/>
</dbReference>
<evidence type="ECO:0000256" key="5">
    <source>
        <dbReference type="ARBA" id="ARBA00022801"/>
    </source>
</evidence>
<dbReference type="GO" id="GO:0016052">
    <property type="term" value="P:carbohydrate catabolic process"/>
    <property type="evidence" value="ECO:0007669"/>
    <property type="project" value="UniProtKB-ARBA"/>
</dbReference>
<dbReference type="Proteomes" id="UP000502415">
    <property type="component" value="Chromosome"/>
</dbReference>
<dbReference type="InterPro" id="IPR041233">
    <property type="entry name" value="Melibiase_C"/>
</dbReference>
<keyword evidence="4 9" id="KW-0732">Signal</keyword>
<dbReference type="PANTHER" id="PTHR11452:SF75">
    <property type="entry name" value="ALPHA-GALACTOSIDASE MEL1"/>
    <property type="match status" value="1"/>
</dbReference>
<accession>A0A7Z2ZS01</accession>
<organism evidence="11 12">
    <name type="scientific">Massilia forsythiae</name>
    <dbReference type="NCBI Taxonomy" id="2728020"/>
    <lineage>
        <taxon>Bacteria</taxon>
        <taxon>Pseudomonadati</taxon>
        <taxon>Pseudomonadota</taxon>
        <taxon>Betaproteobacteria</taxon>
        <taxon>Burkholderiales</taxon>
        <taxon>Oxalobacteraceae</taxon>
        <taxon>Telluria group</taxon>
        <taxon>Massilia</taxon>
    </lineage>
</organism>
<dbReference type="EMBL" id="CP051685">
    <property type="protein sequence ID" value="QJD99768.1"/>
    <property type="molecule type" value="Genomic_DNA"/>
</dbReference>
<name>A0A7Z2ZS01_9BURK</name>
<evidence type="ECO:0000259" key="10">
    <source>
        <dbReference type="Pfam" id="PF17801"/>
    </source>
</evidence>
<gene>
    <name evidence="11" type="ORF">HH212_06800</name>
</gene>
<evidence type="ECO:0000313" key="11">
    <source>
        <dbReference type="EMBL" id="QJD99768.1"/>
    </source>
</evidence>